<dbReference type="AlphaFoldDB" id="A0A8D8RDV4"/>
<protein>
    <submittedName>
        <fullName evidence="1">Uncharacterized protein</fullName>
    </submittedName>
</protein>
<reference evidence="1" key="1">
    <citation type="submission" date="2021-05" db="EMBL/GenBank/DDBJ databases">
        <authorList>
            <person name="Alioto T."/>
            <person name="Alioto T."/>
            <person name="Gomez Garrido J."/>
        </authorList>
    </citation>
    <scope>NUCLEOTIDE SEQUENCE</scope>
</reference>
<organism evidence="1">
    <name type="scientific">Cacopsylla melanoneura</name>
    <dbReference type="NCBI Taxonomy" id="428564"/>
    <lineage>
        <taxon>Eukaryota</taxon>
        <taxon>Metazoa</taxon>
        <taxon>Ecdysozoa</taxon>
        <taxon>Arthropoda</taxon>
        <taxon>Hexapoda</taxon>
        <taxon>Insecta</taxon>
        <taxon>Pterygota</taxon>
        <taxon>Neoptera</taxon>
        <taxon>Paraneoptera</taxon>
        <taxon>Hemiptera</taxon>
        <taxon>Sternorrhyncha</taxon>
        <taxon>Psylloidea</taxon>
        <taxon>Psyllidae</taxon>
        <taxon>Psyllinae</taxon>
        <taxon>Cacopsylla</taxon>
    </lineage>
</organism>
<sequence>MSQGCAGRNCARKRKRRGRRDRVELFVANETRPVLRVSGAQIERKRNEFRAQRNPPQSTNPRAELRVRGSSALVGSASGVPGHASVRYRIVTGRGLYATVDGIGGDEVVQCGLV</sequence>
<evidence type="ECO:0000313" key="1">
    <source>
        <dbReference type="EMBL" id="CAG6647336.1"/>
    </source>
</evidence>
<accession>A0A8D8RDV4</accession>
<name>A0A8D8RDV4_9HEMI</name>
<proteinExistence type="predicted"/>
<dbReference type="EMBL" id="HBUF01146517">
    <property type="protein sequence ID" value="CAG6647336.1"/>
    <property type="molecule type" value="Transcribed_RNA"/>
</dbReference>